<dbReference type="AlphaFoldDB" id="A0A1G2TJZ3"/>
<name>A0A1G2TJZ3_9BACT</name>
<organism evidence="1 2">
    <name type="scientific">Candidatus Zambryskibacteria bacterium RIFCSPHIGHO2_02_FULL_43_14</name>
    <dbReference type="NCBI Taxonomy" id="1802748"/>
    <lineage>
        <taxon>Bacteria</taxon>
        <taxon>Candidatus Zambryskiibacteriota</taxon>
    </lineage>
</organism>
<dbReference type="InterPro" id="IPR035093">
    <property type="entry name" value="RelE/ParE_toxin_dom_sf"/>
</dbReference>
<gene>
    <name evidence="1" type="ORF">A3C70_02350</name>
</gene>
<proteinExistence type="predicted"/>
<sequence length="86" mass="10172">MIVTTTRKFDKKFRKQSIQIKTAFKNRVEIFLKNSDDPILKIHRLSGKLRDLWSFNVTGDVRVVFDRSRREIAIFVDIGTHSELYS</sequence>
<reference evidence="1 2" key="1">
    <citation type="journal article" date="2016" name="Nat. Commun.">
        <title>Thousands of microbial genomes shed light on interconnected biogeochemical processes in an aquifer system.</title>
        <authorList>
            <person name="Anantharaman K."/>
            <person name="Brown C.T."/>
            <person name="Hug L.A."/>
            <person name="Sharon I."/>
            <person name="Castelle C.J."/>
            <person name="Probst A.J."/>
            <person name="Thomas B.C."/>
            <person name="Singh A."/>
            <person name="Wilkins M.J."/>
            <person name="Karaoz U."/>
            <person name="Brodie E.L."/>
            <person name="Williams K.H."/>
            <person name="Hubbard S.S."/>
            <person name="Banfield J.F."/>
        </authorList>
    </citation>
    <scope>NUCLEOTIDE SEQUENCE [LARGE SCALE GENOMIC DNA]</scope>
</reference>
<accession>A0A1G2TJZ3</accession>
<comment type="caution">
    <text evidence="1">The sequence shown here is derived from an EMBL/GenBank/DDBJ whole genome shotgun (WGS) entry which is preliminary data.</text>
</comment>
<evidence type="ECO:0008006" key="3">
    <source>
        <dbReference type="Google" id="ProtNLM"/>
    </source>
</evidence>
<dbReference type="SUPFAM" id="SSF143011">
    <property type="entry name" value="RelE-like"/>
    <property type="match status" value="1"/>
</dbReference>
<evidence type="ECO:0000313" key="1">
    <source>
        <dbReference type="EMBL" id="OHA96999.1"/>
    </source>
</evidence>
<dbReference type="Gene3D" id="3.30.2310.20">
    <property type="entry name" value="RelE-like"/>
    <property type="match status" value="1"/>
</dbReference>
<protein>
    <recommendedName>
        <fullName evidence="3">Type II toxin-antitoxin system mRNA interferase toxin, RelE/StbE family</fullName>
    </recommendedName>
</protein>
<dbReference type="EMBL" id="MHVR01000002">
    <property type="protein sequence ID" value="OHA96999.1"/>
    <property type="molecule type" value="Genomic_DNA"/>
</dbReference>
<evidence type="ECO:0000313" key="2">
    <source>
        <dbReference type="Proteomes" id="UP000178175"/>
    </source>
</evidence>
<dbReference type="Proteomes" id="UP000178175">
    <property type="component" value="Unassembled WGS sequence"/>
</dbReference>